<reference evidence="3" key="1">
    <citation type="journal article" date="2019" name="Int. J. Syst. Evol. Microbiol.">
        <title>The Global Catalogue of Microorganisms (GCM) 10K type strain sequencing project: providing services to taxonomists for standard genome sequencing and annotation.</title>
        <authorList>
            <consortium name="The Broad Institute Genomics Platform"/>
            <consortium name="The Broad Institute Genome Sequencing Center for Infectious Disease"/>
            <person name="Wu L."/>
            <person name="Ma J."/>
        </authorList>
    </citation>
    <scope>NUCLEOTIDE SEQUENCE [LARGE SCALE GENOMIC DNA]</scope>
    <source>
        <strain evidence="3">CCM 4481</strain>
    </source>
</reference>
<dbReference type="InterPro" id="IPR001155">
    <property type="entry name" value="OxRdtase_FMN_N"/>
</dbReference>
<dbReference type="SUPFAM" id="SSF51395">
    <property type="entry name" value="FMN-linked oxidoreductases"/>
    <property type="match status" value="1"/>
</dbReference>
<gene>
    <name evidence="2" type="ORF">ACFO5W_10455</name>
</gene>
<dbReference type="InterPro" id="IPR013785">
    <property type="entry name" value="Aldolase_TIM"/>
</dbReference>
<dbReference type="PANTHER" id="PTHR22893">
    <property type="entry name" value="NADH OXIDOREDUCTASE-RELATED"/>
    <property type="match status" value="1"/>
</dbReference>
<evidence type="ECO:0000259" key="1">
    <source>
        <dbReference type="Pfam" id="PF00724"/>
    </source>
</evidence>
<keyword evidence="3" id="KW-1185">Reference proteome</keyword>
<comment type="caution">
    <text evidence="2">The sequence shown here is derived from an EMBL/GenBank/DDBJ whole genome shotgun (WGS) entry which is preliminary data.</text>
</comment>
<name>A0ABV9C2X4_9GAMM</name>
<dbReference type="InterPro" id="IPR045247">
    <property type="entry name" value="Oye-like"/>
</dbReference>
<dbReference type="Gene3D" id="3.20.20.70">
    <property type="entry name" value="Aldolase class I"/>
    <property type="match status" value="1"/>
</dbReference>
<organism evidence="2 3">
    <name type="scientific">Dyella halodurans</name>
    <dbReference type="NCBI Taxonomy" id="1920171"/>
    <lineage>
        <taxon>Bacteria</taxon>
        <taxon>Pseudomonadati</taxon>
        <taxon>Pseudomonadota</taxon>
        <taxon>Gammaproteobacteria</taxon>
        <taxon>Lysobacterales</taxon>
        <taxon>Rhodanobacteraceae</taxon>
        <taxon>Dyella</taxon>
    </lineage>
</organism>
<protein>
    <submittedName>
        <fullName evidence="2">Alkene reductase</fullName>
    </submittedName>
</protein>
<dbReference type="EMBL" id="JBHSGA010000017">
    <property type="protein sequence ID" value="MFC4527052.1"/>
    <property type="molecule type" value="Genomic_DNA"/>
</dbReference>
<dbReference type="Proteomes" id="UP001595961">
    <property type="component" value="Unassembled WGS sequence"/>
</dbReference>
<accession>A0ABV9C2X4</accession>
<dbReference type="RefSeq" id="WP_266148953.1">
    <property type="nucleotide sequence ID" value="NZ_JAPDPF010000002.1"/>
</dbReference>
<feature type="domain" description="NADH:flavin oxidoreductase/NADH oxidase N-terminal" evidence="1">
    <location>
        <begin position="9"/>
        <end position="343"/>
    </location>
</feature>
<dbReference type="Pfam" id="PF00724">
    <property type="entry name" value="Oxidored_FMN"/>
    <property type="match status" value="1"/>
</dbReference>
<dbReference type="PANTHER" id="PTHR22893:SF91">
    <property type="entry name" value="NADPH DEHYDROGENASE 2-RELATED"/>
    <property type="match status" value="1"/>
</dbReference>
<dbReference type="CDD" id="cd02933">
    <property type="entry name" value="OYE_like_FMN"/>
    <property type="match status" value="1"/>
</dbReference>
<sequence length="372" mass="40649">MNKHSYPSLLSPTTMGALPLPNRVVMAPLTRMRATSSNQVPTKLQARYYAQRASAGLIIGECTAISPDGFGWADTPGLWSADQVRGWRVVTDAVHEAGGRIVAQLWHTGAMSHPDFFNGVPPMSASDINPEQQSVTPLGHKPTVTPRPMSKQDIRDTVRDYGRAARNAMEAGFDGVQLQANYLYLIAQFLARGTNKRTDEYGGSVENRARLLFESLESILREVDATRVGIKVGPMHLSGPLAADEETLPTAEYVINRLNDYDLSHLLLMGTNTDVTGSPIEHLAGVAMFEHFRKLYRGTLIANVDMDARRAERLIATGLADLVAFGRPYIANPDLVERLAADASLNDVDWSTVYASGPNGYVDYPALERAPA</sequence>
<proteinExistence type="predicted"/>
<evidence type="ECO:0000313" key="3">
    <source>
        <dbReference type="Proteomes" id="UP001595961"/>
    </source>
</evidence>
<evidence type="ECO:0000313" key="2">
    <source>
        <dbReference type="EMBL" id="MFC4527052.1"/>
    </source>
</evidence>